<evidence type="ECO:0000313" key="9">
    <source>
        <dbReference type="Proteomes" id="UP001632038"/>
    </source>
</evidence>
<dbReference type="Pfam" id="PF16913">
    <property type="entry name" value="PUNUT"/>
    <property type="match status" value="1"/>
</dbReference>
<keyword evidence="5 7" id="KW-1133">Transmembrane helix</keyword>
<comment type="caution">
    <text evidence="8">The sequence shown here is derived from an EMBL/GenBank/DDBJ whole genome shotgun (WGS) entry which is preliminary data.</text>
</comment>
<comment type="subcellular location">
    <subcellularLocation>
        <location evidence="1">Membrane</location>
        <topology evidence="1">Multi-pass membrane protein</topology>
    </subcellularLocation>
</comment>
<dbReference type="PANTHER" id="PTHR31376:SF1">
    <property type="entry name" value="PURINE PERMEASE 2"/>
    <property type="match status" value="1"/>
</dbReference>
<evidence type="ECO:0000256" key="4">
    <source>
        <dbReference type="ARBA" id="ARBA00022692"/>
    </source>
</evidence>
<dbReference type="GO" id="GO:0005345">
    <property type="term" value="F:purine nucleobase transmembrane transporter activity"/>
    <property type="evidence" value="ECO:0007669"/>
    <property type="project" value="UniProtKB-ARBA"/>
</dbReference>
<dbReference type="EMBL" id="JAVIJP010000032">
    <property type="protein sequence ID" value="KAL3631879.1"/>
    <property type="molecule type" value="Genomic_DNA"/>
</dbReference>
<comment type="similarity">
    <text evidence="2">Belongs to the purine permeases (TC 2.A.7.14) family.</text>
</comment>
<organism evidence="8 9">
    <name type="scientific">Castilleja foliolosa</name>
    <dbReference type="NCBI Taxonomy" id="1961234"/>
    <lineage>
        <taxon>Eukaryota</taxon>
        <taxon>Viridiplantae</taxon>
        <taxon>Streptophyta</taxon>
        <taxon>Embryophyta</taxon>
        <taxon>Tracheophyta</taxon>
        <taxon>Spermatophyta</taxon>
        <taxon>Magnoliopsida</taxon>
        <taxon>eudicotyledons</taxon>
        <taxon>Gunneridae</taxon>
        <taxon>Pentapetalae</taxon>
        <taxon>asterids</taxon>
        <taxon>lamiids</taxon>
        <taxon>Lamiales</taxon>
        <taxon>Orobanchaceae</taxon>
        <taxon>Pedicularideae</taxon>
        <taxon>Castillejinae</taxon>
        <taxon>Castilleja</taxon>
    </lineage>
</organism>
<reference evidence="9" key="1">
    <citation type="journal article" date="2024" name="IScience">
        <title>Strigolactones Initiate the Formation of Haustorium-like Structures in Castilleja.</title>
        <authorList>
            <person name="Buerger M."/>
            <person name="Peterson D."/>
            <person name="Chory J."/>
        </authorList>
    </citation>
    <scope>NUCLEOTIDE SEQUENCE [LARGE SCALE GENOMIC DNA]</scope>
</reference>
<evidence type="ECO:0000256" key="7">
    <source>
        <dbReference type="SAM" id="Phobius"/>
    </source>
</evidence>
<dbReference type="Proteomes" id="UP001632038">
    <property type="component" value="Unassembled WGS sequence"/>
</dbReference>
<protein>
    <recommendedName>
        <fullName evidence="10">EamA domain-containing protein</fullName>
    </recommendedName>
</protein>
<name>A0ABD3CS00_9LAMI</name>
<dbReference type="AlphaFoldDB" id="A0ABD3CS00"/>
<keyword evidence="4 7" id="KW-0812">Transmembrane</keyword>
<keyword evidence="9" id="KW-1185">Reference proteome</keyword>
<dbReference type="PANTHER" id="PTHR31376">
    <property type="entry name" value="OS09G0467300 PROTEIN-RELATED"/>
    <property type="match status" value="1"/>
</dbReference>
<evidence type="ECO:0000256" key="6">
    <source>
        <dbReference type="ARBA" id="ARBA00023136"/>
    </source>
</evidence>
<evidence type="ECO:0000256" key="2">
    <source>
        <dbReference type="ARBA" id="ARBA00006213"/>
    </source>
</evidence>
<gene>
    <name evidence="8" type="ORF">CASFOL_024863</name>
</gene>
<sequence>MKIVFFSISFFILVIGICGSQLLTRLYFIHGGKRLWFSSWLQTGAFPVLLAPLLVAYTRRLRGSTGTKLFYMKPRVLAAASVIGIPSGLCSYLYVYGFSLLPVSTASLILASQLVFTAVFAFLLVKQKFTAYSINAVILVTLASAVLAMHTSSDSESEQCNSISASS</sequence>
<proteinExistence type="inferred from homology"/>
<accession>A0ABD3CS00</accession>
<dbReference type="SUPFAM" id="SSF103481">
    <property type="entry name" value="Multidrug resistance efflux transporter EmrE"/>
    <property type="match status" value="1"/>
</dbReference>
<evidence type="ECO:0000313" key="8">
    <source>
        <dbReference type="EMBL" id="KAL3631879.1"/>
    </source>
</evidence>
<evidence type="ECO:0000256" key="5">
    <source>
        <dbReference type="ARBA" id="ARBA00022989"/>
    </source>
</evidence>
<evidence type="ECO:0008006" key="10">
    <source>
        <dbReference type="Google" id="ProtNLM"/>
    </source>
</evidence>
<dbReference type="GO" id="GO:0016020">
    <property type="term" value="C:membrane"/>
    <property type="evidence" value="ECO:0007669"/>
    <property type="project" value="UniProtKB-SubCell"/>
</dbReference>
<keyword evidence="3" id="KW-0813">Transport</keyword>
<keyword evidence="6 7" id="KW-0472">Membrane</keyword>
<evidence type="ECO:0000256" key="3">
    <source>
        <dbReference type="ARBA" id="ARBA00022448"/>
    </source>
</evidence>
<dbReference type="InterPro" id="IPR030182">
    <property type="entry name" value="PUP_plant"/>
</dbReference>
<feature type="transmembrane region" description="Helical" evidence="7">
    <location>
        <begin position="36"/>
        <end position="55"/>
    </location>
</feature>
<feature type="transmembrane region" description="Helical" evidence="7">
    <location>
        <begin position="76"/>
        <end position="95"/>
    </location>
</feature>
<evidence type="ECO:0000256" key="1">
    <source>
        <dbReference type="ARBA" id="ARBA00004141"/>
    </source>
</evidence>
<feature type="transmembrane region" description="Helical" evidence="7">
    <location>
        <begin position="101"/>
        <end position="125"/>
    </location>
</feature>
<feature type="transmembrane region" description="Helical" evidence="7">
    <location>
        <begin position="132"/>
        <end position="150"/>
    </location>
</feature>
<dbReference type="InterPro" id="IPR037185">
    <property type="entry name" value="EmrE-like"/>
</dbReference>